<dbReference type="Pfam" id="PF02502">
    <property type="entry name" value="LacAB_rpiB"/>
    <property type="match status" value="1"/>
</dbReference>
<feature type="active site" description="Proton donor" evidence="3">
    <location>
        <position position="99"/>
    </location>
</feature>
<comment type="similarity">
    <text evidence="1">Belongs to the LacAB/RpiB family.</text>
</comment>
<feature type="binding site" evidence="4">
    <location>
        <begin position="67"/>
        <end position="71"/>
    </location>
    <ligand>
        <name>D-ribulose 5-phosphate</name>
        <dbReference type="ChEBI" id="CHEBI:58121"/>
    </ligand>
</feature>
<dbReference type="InterPro" id="IPR051812">
    <property type="entry name" value="SPI_LacAB/RpiB"/>
</dbReference>
<feature type="binding site" evidence="4">
    <location>
        <position position="133"/>
    </location>
    <ligand>
        <name>D-ribulose 5-phosphate</name>
        <dbReference type="ChEBI" id="CHEBI:58121"/>
    </ligand>
</feature>
<dbReference type="NCBIfam" id="TIGR01120">
    <property type="entry name" value="rpiB"/>
    <property type="match status" value="1"/>
</dbReference>
<dbReference type="AlphaFoldDB" id="A0A2M7T4Z3"/>
<feature type="binding site" evidence="4">
    <location>
        <position position="100"/>
    </location>
    <ligand>
        <name>D-ribulose 5-phosphate</name>
        <dbReference type="ChEBI" id="CHEBI:58121"/>
    </ligand>
</feature>
<evidence type="ECO:0000313" key="5">
    <source>
        <dbReference type="EMBL" id="PIZ34730.1"/>
    </source>
</evidence>
<evidence type="ECO:0000313" key="6">
    <source>
        <dbReference type="Proteomes" id="UP000230956"/>
    </source>
</evidence>
<dbReference type="InterPro" id="IPR036569">
    <property type="entry name" value="RpiB_LacA_LacB_sf"/>
</dbReference>
<protein>
    <submittedName>
        <fullName evidence="5">Ribose 5-phosphate isomerase B</fullName>
    </submittedName>
</protein>
<dbReference type="Proteomes" id="UP000230956">
    <property type="component" value="Unassembled WGS sequence"/>
</dbReference>
<dbReference type="GO" id="GO:0005975">
    <property type="term" value="P:carbohydrate metabolic process"/>
    <property type="evidence" value="ECO:0007669"/>
    <property type="project" value="InterPro"/>
</dbReference>
<evidence type="ECO:0000256" key="2">
    <source>
        <dbReference type="ARBA" id="ARBA00023235"/>
    </source>
</evidence>
<gene>
    <name evidence="5" type="primary">rpiB</name>
    <name evidence="5" type="ORF">COY37_11525</name>
</gene>
<dbReference type="RefSeq" id="WP_286678327.1">
    <property type="nucleotide sequence ID" value="NZ_MNXI01000074.1"/>
</dbReference>
<dbReference type="NCBIfam" id="NF004051">
    <property type="entry name" value="PRK05571.1"/>
    <property type="match status" value="1"/>
</dbReference>
<dbReference type="GO" id="GO:0016861">
    <property type="term" value="F:intramolecular oxidoreductase activity, interconverting aldoses and ketoses"/>
    <property type="evidence" value="ECO:0007669"/>
    <property type="project" value="UniProtKB-ARBA"/>
</dbReference>
<dbReference type="PANTHER" id="PTHR43732:SF1">
    <property type="entry name" value="RIBOSE 5-PHOSPHATE ISOMERASE"/>
    <property type="match status" value="1"/>
</dbReference>
<reference evidence="6" key="1">
    <citation type="submission" date="2017-09" db="EMBL/GenBank/DDBJ databases">
        <title>Depth-based differentiation of microbial function through sediment-hosted aquifers and enrichment of novel symbionts in the deep terrestrial subsurface.</title>
        <authorList>
            <person name="Probst A.J."/>
            <person name="Ladd B."/>
            <person name="Jarett J.K."/>
            <person name="Geller-Mcgrath D.E."/>
            <person name="Sieber C.M.K."/>
            <person name="Emerson J.B."/>
            <person name="Anantharaman K."/>
            <person name="Thomas B.C."/>
            <person name="Malmstrom R."/>
            <person name="Stieglmeier M."/>
            <person name="Klingl A."/>
            <person name="Woyke T."/>
            <person name="Ryan C.M."/>
            <person name="Banfield J.F."/>
        </authorList>
    </citation>
    <scope>NUCLEOTIDE SEQUENCE [LARGE SCALE GENOMIC DNA]</scope>
</reference>
<comment type="caution">
    <text evidence="5">The sequence shown here is derived from an EMBL/GenBank/DDBJ whole genome shotgun (WGS) entry which is preliminary data.</text>
</comment>
<accession>A0A2M7T4Z3</accession>
<sequence length="149" mass="16085">MRIVIGADHAGYGMKEELKEVLRQEGIEFLDVGTMNGKESVDYPVFAKAVGEKVASGEFDRGVLVCGTGIGVAIAANKVKGVRAANCGEPVSARFSREHNDANVLTVGSRIIGPAMAREILKVWLKTEFEGGRHAERVSKISEIENNQE</sequence>
<organism evidence="5 6">
    <name type="scientific">Candidatus Aquicultor secundus</name>
    <dbReference type="NCBI Taxonomy" id="1973895"/>
    <lineage>
        <taxon>Bacteria</taxon>
        <taxon>Bacillati</taxon>
        <taxon>Actinomycetota</taxon>
        <taxon>Candidatus Aquicultoria</taxon>
        <taxon>Candidatus Aquicultorales</taxon>
        <taxon>Candidatus Aquicultoraceae</taxon>
        <taxon>Candidatus Aquicultor</taxon>
    </lineage>
</organism>
<name>A0A2M7T4Z3_9ACTN</name>
<proteinExistence type="inferred from homology"/>
<feature type="active site" description="Proton acceptor" evidence="3">
    <location>
        <position position="66"/>
    </location>
</feature>
<dbReference type="PANTHER" id="PTHR43732">
    <property type="entry name" value="RIBOSE 5-PHOSPHATE ISOMERASE-RELATED"/>
    <property type="match status" value="1"/>
</dbReference>
<evidence type="ECO:0000256" key="4">
    <source>
        <dbReference type="PIRSR" id="PIRSR005384-2"/>
    </source>
</evidence>
<dbReference type="EMBL" id="PFNG01000270">
    <property type="protein sequence ID" value="PIZ34730.1"/>
    <property type="molecule type" value="Genomic_DNA"/>
</dbReference>
<keyword evidence="2 5" id="KW-0413">Isomerase</keyword>
<dbReference type="PIRSF" id="PIRSF005384">
    <property type="entry name" value="RpiB_LacA_B"/>
    <property type="match status" value="1"/>
</dbReference>
<feature type="binding site" evidence="4">
    <location>
        <position position="110"/>
    </location>
    <ligand>
        <name>D-ribulose 5-phosphate</name>
        <dbReference type="ChEBI" id="CHEBI:58121"/>
    </ligand>
</feature>
<evidence type="ECO:0000256" key="3">
    <source>
        <dbReference type="PIRSR" id="PIRSR005384-1"/>
    </source>
</evidence>
<dbReference type="Gene3D" id="3.40.1400.10">
    <property type="entry name" value="Sugar-phosphate isomerase, RpiB/LacA/LacB"/>
    <property type="match status" value="1"/>
</dbReference>
<dbReference type="InterPro" id="IPR003500">
    <property type="entry name" value="RpiB_LacA_LacB"/>
</dbReference>
<feature type="binding site" evidence="4">
    <location>
        <begin position="8"/>
        <end position="9"/>
    </location>
    <ligand>
        <name>D-ribulose 5-phosphate</name>
        <dbReference type="ChEBI" id="CHEBI:58121"/>
    </ligand>
</feature>
<dbReference type="InterPro" id="IPR004785">
    <property type="entry name" value="RpiB"/>
</dbReference>
<dbReference type="SUPFAM" id="SSF89623">
    <property type="entry name" value="Ribose/Galactose isomerase RpiB/AlsB"/>
    <property type="match status" value="1"/>
</dbReference>
<dbReference type="NCBIfam" id="TIGR00689">
    <property type="entry name" value="rpiB_lacA_lacB"/>
    <property type="match status" value="1"/>
</dbReference>
<evidence type="ECO:0000256" key="1">
    <source>
        <dbReference type="ARBA" id="ARBA00008754"/>
    </source>
</evidence>
<feature type="binding site" evidence="4">
    <location>
        <position position="137"/>
    </location>
    <ligand>
        <name>D-ribulose 5-phosphate</name>
        <dbReference type="ChEBI" id="CHEBI:58121"/>
    </ligand>
</feature>